<dbReference type="EMBL" id="JANBPG010000346">
    <property type="protein sequence ID" value="KAJ1897312.1"/>
    <property type="molecule type" value="Genomic_DNA"/>
</dbReference>
<gene>
    <name evidence="1" type="ORF">LPJ66_003447</name>
</gene>
<comment type="caution">
    <text evidence="1">The sequence shown here is derived from an EMBL/GenBank/DDBJ whole genome shotgun (WGS) entry which is preliminary data.</text>
</comment>
<reference evidence="1" key="1">
    <citation type="submission" date="2022-07" db="EMBL/GenBank/DDBJ databases">
        <title>Phylogenomic reconstructions and comparative analyses of Kickxellomycotina fungi.</title>
        <authorList>
            <person name="Reynolds N.K."/>
            <person name="Stajich J.E."/>
            <person name="Barry K."/>
            <person name="Grigoriev I.V."/>
            <person name="Crous P."/>
            <person name="Smith M.E."/>
        </authorList>
    </citation>
    <scope>NUCLEOTIDE SEQUENCE</scope>
    <source>
        <strain evidence="1">Benny 63K</strain>
    </source>
</reference>
<protein>
    <submittedName>
        <fullName evidence="1">Uncharacterized protein</fullName>
    </submittedName>
</protein>
<name>A0ACC1ILF6_9FUNG</name>
<organism evidence="1 2">
    <name type="scientific">Kickxella alabastrina</name>
    <dbReference type="NCBI Taxonomy" id="61397"/>
    <lineage>
        <taxon>Eukaryota</taxon>
        <taxon>Fungi</taxon>
        <taxon>Fungi incertae sedis</taxon>
        <taxon>Zoopagomycota</taxon>
        <taxon>Kickxellomycotina</taxon>
        <taxon>Kickxellomycetes</taxon>
        <taxon>Kickxellales</taxon>
        <taxon>Kickxellaceae</taxon>
        <taxon>Kickxella</taxon>
    </lineage>
</organism>
<sequence length="564" mass="60091">MIHTGRTSDASESAVAVGAAAAGHTTVEESPLLHSATLDENTYGDLAAPRSLDAGITLTCIASAMLVCLAPLQYGYHIAELNTPRKIITSCDKDAVHWVSLPMCLPMNDAMYSLATSIFAVGGLLGSLSAGWMAEKWGRRGALLINNAPFVLGPLLMALAVSPAMLIAGRFVSGLGSGAAVVIAPMYLSEVAPLNYRGTLNMFNQLSIVLGILITLTIGMLANEGPYWRISVGSGLLLACLHLAVSSFAVESPRYLWSRNRCAEACAVLRRLRHTSNIEDEVRGWSASPVQQRSSSVHALLPERRGILRGAAEADDGFSEVSSSADSLHNGQTGIKPDNGEVAGHRGDALQADSTNVTIFNIFRFAQYRKPWMLVLLLQFGQQLSGINTVFYFSSSVLEKMFSSQVSSILTMMIGVLNVVATASGALVVDRFGRRPLLFSSMAAMAVSVMLLGLGLGLKLNMLAAVSLYLVVASFAPGYGPVPFLLGTEFFDIRAAGAGGSWGLAANWIGTFIVATAFLPLQSLIGEWVFAIFVGALVVCGITFYFHVPETKGRTIEDIARKFK</sequence>
<proteinExistence type="predicted"/>
<dbReference type="Proteomes" id="UP001150581">
    <property type="component" value="Unassembled WGS sequence"/>
</dbReference>
<evidence type="ECO:0000313" key="2">
    <source>
        <dbReference type="Proteomes" id="UP001150581"/>
    </source>
</evidence>
<keyword evidence="2" id="KW-1185">Reference proteome</keyword>
<evidence type="ECO:0000313" key="1">
    <source>
        <dbReference type="EMBL" id="KAJ1897312.1"/>
    </source>
</evidence>
<accession>A0ACC1ILF6</accession>